<organism evidence="2 3">
    <name type="scientific">Ziziphus jujuba var. spinosa</name>
    <dbReference type="NCBI Taxonomy" id="714518"/>
    <lineage>
        <taxon>Eukaryota</taxon>
        <taxon>Viridiplantae</taxon>
        <taxon>Streptophyta</taxon>
        <taxon>Embryophyta</taxon>
        <taxon>Tracheophyta</taxon>
        <taxon>Spermatophyta</taxon>
        <taxon>Magnoliopsida</taxon>
        <taxon>eudicotyledons</taxon>
        <taxon>Gunneridae</taxon>
        <taxon>Pentapetalae</taxon>
        <taxon>rosids</taxon>
        <taxon>fabids</taxon>
        <taxon>Rosales</taxon>
        <taxon>Rhamnaceae</taxon>
        <taxon>Paliureae</taxon>
        <taxon>Ziziphus</taxon>
    </lineage>
</organism>
<dbReference type="Proteomes" id="UP000813462">
    <property type="component" value="Unassembled WGS sequence"/>
</dbReference>
<comment type="caution">
    <text evidence="2">The sequence shown here is derived from an EMBL/GenBank/DDBJ whole genome shotgun (WGS) entry which is preliminary data.</text>
</comment>
<dbReference type="EMBL" id="JAEACU010000348">
    <property type="protein sequence ID" value="KAH7510784.1"/>
    <property type="molecule type" value="Genomic_DNA"/>
</dbReference>
<evidence type="ECO:0000313" key="2">
    <source>
        <dbReference type="EMBL" id="KAH7545565.1"/>
    </source>
</evidence>
<dbReference type="EMBL" id="JAEACU010000001">
    <property type="protein sequence ID" value="KAH7545565.1"/>
    <property type="molecule type" value="Genomic_DNA"/>
</dbReference>
<evidence type="ECO:0008006" key="4">
    <source>
        <dbReference type="Google" id="ProtNLM"/>
    </source>
</evidence>
<reference evidence="2" key="1">
    <citation type="journal article" date="2021" name="Front. Plant Sci.">
        <title>Chromosome-Scale Genome Assembly for Chinese Sour Jujube and Insights Into Its Genome Evolution and Domestication Signature.</title>
        <authorList>
            <person name="Shen L.-Y."/>
            <person name="Luo H."/>
            <person name="Wang X.-L."/>
            <person name="Wang X.-M."/>
            <person name="Qiu X.-J."/>
            <person name="Liu H."/>
            <person name="Zhou S.-S."/>
            <person name="Jia K.-H."/>
            <person name="Nie S."/>
            <person name="Bao Y.-T."/>
            <person name="Zhang R.-G."/>
            <person name="Yun Q.-Z."/>
            <person name="Chai Y.-H."/>
            <person name="Lu J.-Y."/>
            <person name="Li Y."/>
            <person name="Zhao S.-W."/>
            <person name="Mao J.-F."/>
            <person name="Jia S.-G."/>
            <person name="Mao Y.-M."/>
        </authorList>
    </citation>
    <scope>NUCLEOTIDE SEQUENCE</scope>
    <source>
        <strain evidence="2">AT0</strain>
        <tissue evidence="2">Leaf</tissue>
    </source>
</reference>
<evidence type="ECO:0000313" key="3">
    <source>
        <dbReference type="Proteomes" id="UP000813462"/>
    </source>
</evidence>
<dbReference type="AlphaFoldDB" id="A0A978W0T1"/>
<name>A0A978W0T1_ZIZJJ</name>
<protein>
    <recommendedName>
        <fullName evidence="4">DUF295 domain-containing protein</fullName>
    </recommendedName>
</protein>
<accession>A0A978W0T1</accession>
<evidence type="ECO:0000313" key="1">
    <source>
        <dbReference type="EMBL" id="KAH7510784.1"/>
    </source>
</evidence>
<gene>
    <name evidence="2" type="ORF">FEM48_Zijuj01G0107000</name>
    <name evidence="1" type="ORF">FEM48_ZijujUnG0088700</name>
</gene>
<sequence>MDIPPSPHARRDYEALRHSYVHSPPTRLLASSVPLPPKSLLCNPNGSPLKLPFPIDPNSDLHSNRRGHLLLKESTIYCLEPLTTEISSSTTNCWVREVSKMHDLEFFEISEIDSSEIEFNDLKSIEIEKAVVIYSDDEGGGGGGRTTTSYLELYQFRTRTSHLELYKLNKDHFAGLKKNCVYFPRGCFNVGKDDFPGWDVGLLDLDDDFAQPLKSVVSKIFWPPPTWLE</sequence>
<proteinExistence type="predicted"/>